<reference evidence="1 2" key="1">
    <citation type="submission" date="2016-03" db="EMBL/GenBank/DDBJ databases">
        <title>Genome sequence of Providencia stuartii strain, isolated from the salivary glands of larval Lucilia sericata.</title>
        <authorList>
            <person name="Yuan Y."/>
            <person name="Zhang Y."/>
            <person name="Fu S."/>
            <person name="Crippen T.L."/>
            <person name="Visi D."/>
            <person name="Benbow M.E."/>
            <person name="Allen M."/>
            <person name="Tomberlin J.K."/>
            <person name="Sze S.-H."/>
            <person name="Tarone A.M."/>
        </authorList>
    </citation>
    <scope>NUCLEOTIDE SEQUENCE [LARGE SCALE GENOMIC DNA]</scope>
    <source>
        <strain evidence="1 2">Crippen</strain>
    </source>
</reference>
<sequence>MDIRYHALETACSNFKKHFEDYFDWNDIDLNFTSIDIEYKEVKIISNNYEWLLTYWEDDLDLLISERLEVGFQYWDGYTESYRNTFAKTEKNGFKIDYCNNYGNVYKILSISSKRVLSVDELMDIYFYRADISDYAHQTWQKNQSLALPLRANIEARQFSLLDDDQQRAGLIDTQKFIRFGNISFNYREAVTLRLLLSNCRISEISVMQGCTDAIELKRIQRIKEKLGCPDASLEELRKIMTEHGIILVGLERLARFFEYM</sequence>
<dbReference type="EMBL" id="LVIE01000179">
    <property type="protein sequence ID" value="OHT23585.1"/>
    <property type="molecule type" value="Genomic_DNA"/>
</dbReference>
<proteinExistence type="predicted"/>
<name>A0A1S1HMT6_PROST</name>
<protein>
    <submittedName>
        <fullName evidence="1">Uncharacterized protein</fullName>
    </submittedName>
</protein>
<dbReference type="RefSeq" id="WP_070929011.1">
    <property type="nucleotide sequence ID" value="NZ_CANMXG010000005.1"/>
</dbReference>
<dbReference type="Proteomes" id="UP000179588">
    <property type="component" value="Unassembled WGS sequence"/>
</dbReference>
<organism evidence="1 2">
    <name type="scientific">Providencia stuartii</name>
    <dbReference type="NCBI Taxonomy" id="588"/>
    <lineage>
        <taxon>Bacteria</taxon>
        <taxon>Pseudomonadati</taxon>
        <taxon>Pseudomonadota</taxon>
        <taxon>Gammaproteobacteria</taxon>
        <taxon>Enterobacterales</taxon>
        <taxon>Morganellaceae</taxon>
        <taxon>Providencia</taxon>
    </lineage>
</organism>
<dbReference type="AlphaFoldDB" id="A0A1S1HMT6"/>
<evidence type="ECO:0000313" key="1">
    <source>
        <dbReference type="EMBL" id="OHT23585.1"/>
    </source>
</evidence>
<accession>A0A1S1HMT6</accession>
<gene>
    <name evidence="1" type="ORF">A3Q29_06630</name>
</gene>
<comment type="caution">
    <text evidence="1">The sequence shown here is derived from an EMBL/GenBank/DDBJ whole genome shotgun (WGS) entry which is preliminary data.</text>
</comment>
<dbReference type="OrthoDB" id="6479761at2"/>
<evidence type="ECO:0000313" key="2">
    <source>
        <dbReference type="Proteomes" id="UP000179588"/>
    </source>
</evidence>
<keyword evidence="2" id="KW-1185">Reference proteome</keyword>